<reference evidence="2 3" key="1">
    <citation type="journal article" date="2023" name="G3 (Bethesda)">
        <title>A high-quality reference genome for the fission yeast Schizosaccharomyces osmophilus.</title>
        <authorList>
            <person name="Jia G.S."/>
            <person name="Zhang W.C."/>
            <person name="Liang Y."/>
            <person name="Liu X.H."/>
            <person name="Rhind N."/>
            <person name="Pidoux A."/>
            <person name="Brysch-Herzberg M."/>
            <person name="Du L.L."/>
        </authorList>
    </citation>
    <scope>NUCLEOTIDE SEQUENCE [LARGE SCALE GENOMIC DNA]</scope>
    <source>
        <strain evidence="2 3">CBS 15793</strain>
    </source>
</reference>
<evidence type="ECO:0000313" key="3">
    <source>
        <dbReference type="Proteomes" id="UP001212411"/>
    </source>
</evidence>
<dbReference type="EMBL" id="CP115611">
    <property type="protein sequence ID" value="WBW70974.1"/>
    <property type="molecule type" value="Genomic_DNA"/>
</dbReference>
<dbReference type="Pfam" id="PF05841">
    <property type="entry name" value="Apc15p"/>
    <property type="match status" value="1"/>
</dbReference>
<feature type="region of interest" description="Disordered" evidence="1">
    <location>
        <begin position="59"/>
        <end position="123"/>
    </location>
</feature>
<dbReference type="KEGG" id="som:SOMG_00894"/>
<evidence type="ECO:0000256" key="1">
    <source>
        <dbReference type="SAM" id="MobiDB-lite"/>
    </source>
</evidence>
<proteinExistence type="predicted"/>
<feature type="compositionally biased region" description="Acidic residues" evidence="1">
    <location>
        <begin position="111"/>
        <end position="123"/>
    </location>
</feature>
<dbReference type="GO" id="GO:0005680">
    <property type="term" value="C:anaphase-promoting complex"/>
    <property type="evidence" value="ECO:0007669"/>
    <property type="project" value="InterPro"/>
</dbReference>
<dbReference type="Proteomes" id="UP001212411">
    <property type="component" value="Chromosome 1"/>
</dbReference>
<dbReference type="InterPro" id="IPR008402">
    <property type="entry name" value="APC_su15/mnd2"/>
</dbReference>
<dbReference type="GO" id="GO:0031145">
    <property type="term" value="P:anaphase-promoting complex-dependent catabolic process"/>
    <property type="evidence" value="ECO:0007669"/>
    <property type="project" value="InterPro"/>
</dbReference>
<protein>
    <submittedName>
        <fullName evidence="2">Anaphase-promoting complex, platform subcomplex scaffold subunit Apc15</fullName>
    </submittedName>
</protein>
<dbReference type="AlphaFoldDB" id="A0AAE9W7N7"/>
<keyword evidence="3" id="KW-1185">Reference proteome</keyword>
<evidence type="ECO:0000313" key="2">
    <source>
        <dbReference type="EMBL" id="WBW70974.1"/>
    </source>
</evidence>
<gene>
    <name evidence="2" type="primary">apc15</name>
    <name evidence="2" type="ORF">SOMG_00894</name>
</gene>
<accession>A0AAE9W7N7</accession>
<dbReference type="RefSeq" id="XP_056035217.1">
    <property type="nucleotide sequence ID" value="XM_056179687.1"/>
</dbReference>
<sequence>MSFMSFMASTAHELWYSPFEMSMKELEKDELNLENQELSIKQYGFQWIRPIGINKTMQEQAELGEREAEAGNVDTEIDEEELRSDDFPQPNEQETQDVDLDADVTNADASEFYEEMSDFDFQG</sequence>
<name>A0AAE9W7N7_9SCHI</name>
<dbReference type="GeneID" id="80874376"/>
<organism evidence="2 3">
    <name type="scientific">Schizosaccharomyces osmophilus</name>
    <dbReference type="NCBI Taxonomy" id="2545709"/>
    <lineage>
        <taxon>Eukaryota</taxon>
        <taxon>Fungi</taxon>
        <taxon>Dikarya</taxon>
        <taxon>Ascomycota</taxon>
        <taxon>Taphrinomycotina</taxon>
        <taxon>Schizosaccharomycetes</taxon>
        <taxon>Schizosaccharomycetales</taxon>
        <taxon>Schizosaccharomycetaceae</taxon>
        <taxon>Schizosaccharomyces</taxon>
    </lineage>
</organism>